<feature type="transmembrane region" description="Helical" evidence="11">
    <location>
        <begin position="21"/>
        <end position="42"/>
    </location>
</feature>
<dbReference type="InterPro" id="IPR018365">
    <property type="entry name" value="Cell_cycle_FtsW-rel_CS"/>
</dbReference>
<keyword evidence="6 11" id="KW-0133">Cell shape</keyword>
<dbReference type="InterPro" id="IPR001182">
    <property type="entry name" value="FtsW/RodA"/>
</dbReference>
<dbReference type="GO" id="GO:0032153">
    <property type="term" value="C:cell division site"/>
    <property type="evidence" value="ECO:0007669"/>
    <property type="project" value="TreeGrafter"/>
</dbReference>
<keyword evidence="4 11" id="KW-0808">Transferase</keyword>
<evidence type="ECO:0000256" key="6">
    <source>
        <dbReference type="ARBA" id="ARBA00022960"/>
    </source>
</evidence>
<dbReference type="Proteomes" id="UP000675747">
    <property type="component" value="Unassembled WGS sequence"/>
</dbReference>
<comment type="catalytic activity">
    <reaction evidence="11">
        <text>[GlcNAc-(1-&gt;4)-Mur2Ac(oyl-L-Ala-gamma-D-Glu-L-Lys-D-Ala-D-Ala)](n)-di-trans,octa-cis-undecaprenyl diphosphate + beta-D-GlcNAc-(1-&gt;4)-Mur2Ac(oyl-L-Ala-gamma-D-Glu-L-Lys-D-Ala-D-Ala)-di-trans,octa-cis-undecaprenyl diphosphate = [GlcNAc-(1-&gt;4)-Mur2Ac(oyl-L-Ala-gamma-D-Glu-L-Lys-D-Ala-D-Ala)](n+1)-di-trans,octa-cis-undecaprenyl diphosphate + di-trans,octa-cis-undecaprenyl diphosphate + H(+)</text>
        <dbReference type="Rhea" id="RHEA:23708"/>
        <dbReference type="Rhea" id="RHEA-COMP:9602"/>
        <dbReference type="Rhea" id="RHEA-COMP:9603"/>
        <dbReference type="ChEBI" id="CHEBI:15378"/>
        <dbReference type="ChEBI" id="CHEBI:58405"/>
        <dbReference type="ChEBI" id="CHEBI:60033"/>
        <dbReference type="ChEBI" id="CHEBI:78435"/>
        <dbReference type="EC" id="2.4.99.28"/>
    </reaction>
</comment>
<dbReference type="PROSITE" id="PS00428">
    <property type="entry name" value="FTSW_RODA_SPOVE"/>
    <property type="match status" value="1"/>
</dbReference>
<feature type="transmembrane region" description="Helical" evidence="11">
    <location>
        <begin position="79"/>
        <end position="98"/>
    </location>
</feature>
<organism evidence="12">
    <name type="scientific">Coralloluteibacterium stylophorae</name>
    <dbReference type="NCBI Taxonomy" id="1776034"/>
    <lineage>
        <taxon>Bacteria</taxon>
        <taxon>Pseudomonadati</taxon>
        <taxon>Pseudomonadota</taxon>
        <taxon>Gammaproteobacteria</taxon>
        <taxon>Lysobacterales</taxon>
        <taxon>Lysobacteraceae</taxon>
        <taxon>Coralloluteibacterium</taxon>
    </lineage>
</organism>
<keyword evidence="11" id="KW-0997">Cell inner membrane</keyword>
<protein>
    <recommendedName>
        <fullName evidence="11">Peptidoglycan glycosyltransferase MrdB</fullName>
        <shortName evidence="11">PGT</shortName>
        <ecNumber evidence="11">2.4.99.28</ecNumber>
    </recommendedName>
    <alternativeName>
        <fullName evidence="11">Cell elongation protein RodA</fullName>
    </alternativeName>
    <alternativeName>
        <fullName evidence="11">Cell wall polymerase</fullName>
    </alternativeName>
    <alternativeName>
        <fullName evidence="11">Peptidoglycan polymerase</fullName>
        <shortName evidence="11">PG polymerase</shortName>
    </alternativeName>
</protein>
<sequence length="370" mass="38786">MNVLLRWFGACVRRIAGRLDLPLTAALLALMAIGLVVLHSAGGDSSGLVVSQGARFAVGLGALLLISNIPPARLRLWTPWLYAGSLLVLLLVPVLGTGRSGRHWLDLGVFYLQPAELMKLTVPMMVAWILQREVLPPRFGAVLVCAAAIGVPTALIVIQPDLGTGLLIGLSGAFAVYLAGLSWWYMAAAAAAAAVAAPLAWFFGLKTYQKNRLLTFVDPDSDPLGTGWNILQSKIAVGSGGLTGKGWGQGTQSHLNFLPEHTTDFVFAVLSEEFGWIGVCVVLGLFAFVIGRCLWIAADTRETYGRLVAGALALTAAVYVLVNGGMVAGLLPVVGVPMPLLSYGGTSAVSLLAGFGIVMSVGAHKRFIGG</sequence>
<evidence type="ECO:0000256" key="9">
    <source>
        <dbReference type="ARBA" id="ARBA00023136"/>
    </source>
</evidence>
<evidence type="ECO:0000256" key="8">
    <source>
        <dbReference type="ARBA" id="ARBA00022989"/>
    </source>
</evidence>
<keyword evidence="14" id="KW-1185">Reference proteome</keyword>
<dbReference type="PANTHER" id="PTHR30474:SF1">
    <property type="entry name" value="PEPTIDOGLYCAN GLYCOSYLTRANSFERASE MRDB"/>
    <property type="match status" value="1"/>
</dbReference>
<dbReference type="GO" id="GO:0008360">
    <property type="term" value="P:regulation of cell shape"/>
    <property type="evidence" value="ECO:0007669"/>
    <property type="project" value="UniProtKB-KW"/>
</dbReference>
<dbReference type="GO" id="GO:0051301">
    <property type="term" value="P:cell division"/>
    <property type="evidence" value="ECO:0007669"/>
    <property type="project" value="InterPro"/>
</dbReference>
<comment type="pathway">
    <text evidence="11">Cell wall biogenesis; peptidoglycan biosynthesis.</text>
</comment>
<evidence type="ECO:0000256" key="4">
    <source>
        <dbReference type="ARBA" id="ARBA00022679"/>
    </source>
</evidence>
<evidence type="ECO:0000256" key="1">
    <source>
        <dbReference type="ARBA" id="ARBA00004141"/>
    </source>
</evidence>
<feature type="transmembrane region" description="Helical" evidence="11">
    <location>
        <begin position="139"/>
        <end position="158"/>
    </location>
</feature>
<feature type="transmembrane region" description="Helical" evidence="11">
    <location>
        <begin position="274"/>
        <end position="295"/>
    </location>
</feature>
<dbReference type="EC" id="2.4.99.28" evidence="11"/>
<reference evidence="12" key="2">
    <citation type="submission" date="2021-04" db="EMBL/GenBank/DDBJ databases">
        <authorList>
            <person name="Karlyshev A.V."/>
        </authorList>
    </citation>
    <scope>NUCLEOTIDE SEQUENCE</scope>
    <source>
        <strain evidence="12">LMG 29479</strain>
    </source>
</reference>
<keyword evidence="7 11" id="KW-0573">Peptidoglycan synthesis</keyword>
<evidence type="ECO:0000313" key="13">
    <source>
        <dbReference type="EMBL" id="MBS7458794.1"/>
    </source>
</evidence>
<accession>A0A8J7VRW9</accession>
<keyword evidence="3 11" id="KW-0328">Glycosyltransferase</keyword>
<dbReference type="GO" id="GO:0009252">
    <property type="term" value="P:peptidoglycan biosynthetic process"/>
    <property type="evidence" value="ECO:0007669"/>
    <property type="project" value="UniProtKB-UniRule"/>
</dbReference>
<evidence type="ECO:0000256" key="7">
    <source>
        <dbReference type="ARBA" id="ARBA00022984"/>
    </source>
</evidence>
<feature type="transmembrane region" description="Helical" evidence="11">
    <location>
        <begin position="307"/>
        <end position="334"/>
    </location>
</feature>
<evidence type="ECO:0000256" key="11">
    <source>
        <dbReference type="HAMAP-Rule" id="MF_02079"/>
    </source>
</evidence>
<dbReference type="GO" id="GO:0071555">
    <property type="term" value="P:cell wall organization"/>
    <property type="evidence" value="ECO:0007669"/>
    <property type="project" value="UniProtKB-KW"/>
</dbReference>
<evidence type="ECO:0000313" key="12">
    <source>
        <dbReference type="EMBL" id="MBR0561767.1"/>
    </source>
</evidence>
<feature type="transmembrane region" description="Helical" evidence="11">
    <location>
        <begin position="340"/>
        <end position="363"/>
    </location>
</feature>
<proteinExistence type="inferred from homology"/>
<evidence type="ECO:0000256" key="3">
    <source>
        <dbReference type="ARBA" id="ARBA00022676"/>
    </source>
</evidence>
<feature type="transmembrane region" description="Helical" evidence="11">
    <location>
        <begin position="164"/>
        <end position="180"/>
    </location>
</feature>
<comment type="caution">
    <text evidence="12">The sequence shown here is derived from an EMBL/GenBank/DDBJ whole genome shotgun (WGS) entry which is preliminary data.</text>
</comment>
<dbReference type="GO" id="GO:0005886">
    <property type="term" value="C:plasma membrane"/>
    <property type="evidence" value="ECO:0007669"/>
    <property type="project" value="UniProtKB-SubCell"/>
</dbReference>
<keyword evidence="9 11" id="KW-0472">Membrane</keyword>
<name>A0A8J7VRW9_9GAMM</name>
<dbReference type="RefSeq" id="WP_211925730.1">
    <property type="nucleotide sequence ID" value="NZ_JAGQFT020000014.1"/>
</dbReference>
<evidence type="ECO:0000313" key="14">
    <source>
        <dbReference type="Proteomes" id="UP000675747"/>
    </source>
</evidence>
<dbReference type="EMBL" id="JAGQFT010000020">
    <property type="protein sequence ID" value="MBR0561767.1"/>
    <property type="molecule type" value="Genomic_DNA"/>
</dbReference>
<gene>
    <name evidence="11 12" type="primary">rodA</name>
    <name evidence="11" type="synonym">mrdB</name>
    <name evidence="13" type="ORF">KB893_016755</name>
    <name evidence="12" type="ORF">KB893_04420</name>
</gene>
<keyword evidence="5 11" id="KW-0812">Transmembrane</keyword>
<reference evidence="13 14" key="1">
    <citation type="journal article" date="2021" name="Microbiol. Resour. Announc.">
        <title>Draft Genome Sequence of Coralloluteibacterium stylophorae LMG 29479T.</title>
        <authorList>
            <person name="Karlyshev A.V."/>
            <person name="Kudryashova E.B."/>
            <person name="Ariskina E.V."/>
            <person name="Conroy A.P."/>
            <person name="Abidueva E.Y."/>
        </authorList>
    </citation>
    <scope>NUCLEOTIDE SEQUENCE [LARGE SCALE GENOMIC DNA]</scope>
    <source>
        <strain evidence="13 14">LMG 29479</strain>
    </source>
</reference>
<feature type="transmembrane region" description="Helical" evidence="11">
    <location>
        <begin position="110"/>
        <end position="130"/>
    </location>
</feature>
<comment type="similarity">
    <text evidence="11">Belongs to the SEDS family. MrdB/RodA subfamily.</text>
</comment>
<evidence type="ECO:0000256" key="10">
    <source>
        <dbReference type="ARBA" id="ARBA00023316"/>
    </source>
</evidence>
<dbReference type="GO" id="GO:0008955">
    <property type="term" value="F:peptidoglycan glycosyltransferase activity"/>
    <property type="evidence" value="ECO:0007669"/>
    <property type="project" value="UniProtKB-UniRule"/>
</dbReference>
<keyword evidence="2 11" id="KW-1003">Cell membrane</keyword>
<dbReference type="AlphaFoldDB" id="A0A8J7VRW9"/>
<dbReference type="InterPro" id="IPR011923">
    <property type="entry name" value="RodA/MrdB"/>
</dbReference>
<dbReference type="HAMAP" id="MF_02079">
    <property type="entry name" value="PGT_RodA"/>
    <property type="match status" value="1"/>
</dbReference>
<dbReference type="PANTHER" id="PTHR30474">
    <property type="entry name" value="CELL CYCLE PROTEIN"/>
    <property type="match status" value="1"/>
</dbReference>
<comment type="subcellular location">
    <subcellularLocation>
        <location evidence="11">Cell inner membrane</location>
        <topology evidence="11">Multi-pass membrane protein</topology>
    </subcellularLocation>
    <subcellularLocation>
        <location evidence="1">Membrane</location>
        <topology evidence="1">Multi-pass membrane protein</topology>
    </subcellularLocation>
</comment>
<dbReference type="UniPathway" id="UPA00219"/>
<keyword evidence="8 11" id="KW-1133">Transmembrane helix</keyword>
<dbReference type="GO" id="GO:0015648">
    <property type="term" value="F:lipid-linked peptidoglycan transporter activity"/>
    <property type="evidence" value="ECO:0007669"/>
    <property type="project" value="TreeGrafter"/>
</dbReference>
<evidence type="ECO:0000256" key="5">
    <source>
        <dbReference type="ARBA" id="ARBA00022692"/>
    </source>
</evidence>
<feature type="transmembrane region" description="Helical" evidence="11">
    <location>
        <begin position="185"/>
        <end position="204"/>
    </location>
</feature>
<evidence type="ECO:0000256" key="2">
    <source>
        <dbReference type="ARBA" id="ARBA00022475"/>
    </source>
</evidence>
<dbReference type="NCBIfam" id="TIGR02210">
    <property type="entry name" value="rodA_shape"/>
    <property type="match status" value="1"/>
</dbReference>
<dbReference type="EMBL" id="JAGQFT020000014">
    <property type="protein sequence ID" value="MBS7458794.1"/>
    <property type="molecule type" value="Genomic_DNA"/>
</dbReference>
<keyword evidence="10 11" id="KW-0961">Cell wall biogenesis/degradation</keyword>
<dbReference type="Pfam" id="PF01098">
    <property type="entry name" value="FTSW_RODA_SPOVE"/>
    <property type="match status" value="1"/>
</dbReference>
<feature type="transmembrane region" description="Helical" evidence="11">
    <location>
        <begin position="48"/>
        <end position="67"/>
    </location>
</feature>
<comment type="function">
    <text evidence="11">Peptidoglycan polymerase that is essential for cell wall elongation.</text>
</comment>